<gene>
    <name evidence="1" type="ORF">LCGC14_1578160</name>
</gene>
<proteinExistence type="predicted"/>
<evidence type="ECO:0000313" key="1">
    <source>
        <dbReference type="EMBL" id="KKM27091.1"/>
    </source>
</evidence>
<accession>A0A0F9IHP5</accession>
<name>A0A0F9IHP5_9ZZZZ</name>
<comment type="caution">
    <text evidence="1">The sequence shown here is derived from an EMBL/GenBank/DDBJ whole genome shotgun (WGS) entry which is preliminary data.</text>
</comment>
<dbReference type="EMBL" id="LAZR01012388">
    <property type="protein sequence ID" value="KKM27091.1"/>
    <property type="molecule type" value="Genomic_DNA"/>
</dbReference>
<sequence>MITATSIKQTLKAWPSEWEGIGISGHSFYIRYRHGILTLHSSKIPSTDVWDAVDGKWIAQIEVTKENDGIMSTVKMLHHLQPYLKLAKGVSL</sequence>
<reference evidence="1" key="1">
    <citation type="journal article" date="2015" name="Nature">
        <title>Complex archaea that bridge the gap between prokaryotes and eukaryotes.</title>
        <authorList>
            <person name="Spang A."/>
            <person name="Saw J.H."/>
            <person name="Jorgensen S.L."/>
            <person name="Zaremba-Niedzwiedzka K."/>
            <person name="Martijn J."/>
            <person name="Lind A.E."/>
            <person name="van Eijk R."/>
            <person name="Schleper C."/>
            <person name="Guy L."/>
            <person name="Ettema T.J."/>
        </authorList>
    </citation>
    <scope>NUCLEOTIDE SEQUENCE</scope>
</reference>
<dbReference type="AlphaFoldDB" id="A0A0F9IHP5"/>
<protein>
    <submittedName>
        <fullName evidence="1">Uncharacterized protein</fullName>
    </submittedName>
</protein>
<organism evidence="1">
    <name type="scientific">marine sediment metagenome</name>
    <dbReference type="NCBI Taxonomy" id="412755"/>
    <lineage>
        <taxon>unclassified sequences</taxon>
        <taxon>metagenomes</taxon>
        <taxon>ecological metagenomes</taxon>
    </lineage>
</organism>